<gene>
    <name evidence="12" type="primary">Ctsb</name>
</gene>
<dbReference type="InterPro" id="IPR013128">
    <property type="entry name" value="Peptidase_C1A"/>
</dbReference>
<evidence type="ECO:0000256" key="2">
    <source>
        <dbReference type="ARBA" id="ARBA00008455"/>
    </source>
</evidence>
<accession>A0A6F9DB06</accession>
<keyword evidence="8" id="KW-0788">Thiol protease</keyword>
<evidence type="ECO:0000256" key="10">
    <source>
        <dbReference type="ARBA" id="ARBA00023157"/>
    </source>
</evidence>
<dbReference type="InterPro" id="IPR000169">
    <property type="entry name" value="Pept_cys_AS"/>
</dbReference>
<dbReference type="PROSITE" id="PS00639">
    <property type="entry name" value="THIOL_PROTEASE_HIS"/>
    <property type="match status" value="1"/>
</dbReference>
<evidence type="ECO:0000256" key="4">
    <source>
        <dbReference type="ARBA" id="ARBA00015559"/>
    </source>
</evidence>
<reference evidence="12" key="1">
    <citation type="submission" date="2020-04" db="EMBL/GenBank/DDBJ databases">
        <authorList>
            <person name="Neveu A P."/>
        </authorList>
    </citation>
    <scope>NUCLEOTIDE SEQUENCE</scope>
    <source>
        <tissue evidence="12">Whole embryo</tissue>
    </source>
</reference>
<dbReference type="SMART" id="SM00645">
    <property type="entry name" value="Pept_C1"/>
    <property type="match status" value="1"/>
</dbReference>
<organism evidence="12">
    <name type="scientific">Phallusia mammillata</name>
    <dbReference type="NCBI Taxonomy" id="59560"/>
    <lineage>
        <taxon>Eukaryota</taxon>
        <taxon>Metazoa</taxon>
        <taxon>Chordata</taxon>
        <taxon>Tunicata</taxon>
        <taxon>Ascidiacea</taxon>
        <taxon>Phlebobranchia</taxon>
        <taxon>Ascidiidae</taxon>
        <taxon>Phallusia</taxon>
    </lineage>
</organism>
<keyword evidence="7" id="KW-0378">Hydrolase</keyword>
<dbReference type="PANTHER" id="PTHR12411">
    <property type="entry name" value="CYSTEINE PROTEASE FAMILY C1-RELATED"/>
    <property type="match status" value="1"/>
</dbReference>
<dbReference type="Pfam" id="PF00112">
    <property type="entry name" value="Peptidase_C1"/>
    <property type="match status" value="1"/>
</dbReference>
<sequence length="263" mass="28747">MFHEVDEKDLPETFDSRTNWPNCPSIKAVRDQGSCGSCWAFGAVEAMSDRLCIFSKGAIKTEISAQDMLTCCGITCGDGCNGGYPAGAWRHWVNEGLVTGFLYGNDQYCQPYSIPPCEHHVEGKRPKCSEGGSTPKCERACMGNTTENYKKDLHFGADSYEISSDVSQIQAEIQKHGPVEAAFTVYADFPTYKSGVYQHVTGGVLGGHAIKIIGWGTEEGTPYWLVANSWNSDWGAEGFFKIKRGVNECGIEDSVVAGRPQLK</sequence>
<evidence type="ECO:0000256" key="3">
    <source>
        <dbReference type="ARBA" id="ARBA00012537"/>
    </source>
</evidence>
<dbReference type="PROSITE" id="PS00640">
    <property type="entry name" value="THIOL_PROTEASE_ASN"/>
    <property type="match status" value="1"/>
</dbReference>
<evidence type="ECO:0000313" key="12">
    <source>
        <dbReference type="EMBL" id="CAB3234491.1"/>
    </source>
</evidence>
<protein>
    <recommendedName>
        <fullName evidence="4">Cathepsin B</fullName>
        <ecNumber evidence="3">3.4.22.1</ecNumber>
    </recommendedName>
</protein>
<dbReference type="EC" id="3.4.22.1" evidence="3"/>
<dbReference type="EMBL" id="LR784233">
    <property type="protein sequence ID" value="CAB3234491.1"/>
    <property type="molecule type" value="mRNA"/>
</dbReference>
<comment type="similarity">
    <text evidence="2">Belongs to the peptidase C1 family.</text>
</comment>
<dbReference type="CDD" id="cd02620">
    <property type="entry name" value="Peptidase_C1A_CathepsinB"/>
    <property type="match status" value="1"/>
</dbReference>
<keyword evidence="9" id="KW-0865">Zymogen</keyword>
<evidence type="ECO:0000256" key="8">
    <source>
        <dbReference type="ARBA" id="ARBA00022807"/>
    </source>
</evidence>
<dbReference type="FunFam" id="3.90.70.10:FF:000031">
    <property type="entry name" value="Cathepsin B"/>
    <property type="match status" value="1"/>
</dbReference>
<comment type="catalytic activity">
    <reaction evidence="1">
        <text>Hydrolysis of proteins with broad specificity for peptide bonds. Preferentially cleaves -Arg-Arg-|-Xaa bonds in small molecule substrates (thus differing from cathepsin L). In addition to being an endopeptidase, shows peptidyl-dipeptidase activity, liberating C-terminal dipeptides.</text>
        <dbReference type="EC" id="3.4.22.1"/>
    </reaction>
</comment>
<keyword evidence="10" id="KW-1015">Disulfide bond</keyword>
<keyword evidence="6" id="KW-0732">Signal</keyword>
<dbReference type="Gene3D" id="3.90.70.10">
    <property type="entry name" value="Cysteine proteinases"/>
    <property type="match status" value="1"/>
</dbReference>
<keyword evidence="5" id="KW-0645">Protease</keyword>
<feature type="domain" description="Peptidase C1A papain C-terminal" evidence="11">
    <location>
        <begin position="10"/>
        <end position="259"/>
    </location>
</feature>
<dbReference type="InterPro" id="IPR025660">
    <property type="entry name" value="Pept_his_AS"/>
</dbReference>
<evidence type="ECO:0000256" key="6">
    <source>
        <dbReference type="ARBA" id="ARBA00022729"/>
    </source>
</evidence>
<evidence type="ECO:0000256" key="7">
    <source>
        <dbReference type="ARBA" id="ARBA00022801"/>
    </source>
</evidence>
<proteinExistence type="evidence at transcript level"/>
<dbReference type="InterPro" id="IPR038765">
    <property type="entry name" value="Papain-like_cys_pep_sf"/>
</dbReference>
<evidence type="ECO:0000256" key="9">
    <source>
        <dbReference type="ARBA" id="ARBA00023145"/>
    </source>
</evidence>
<dbReference type="InterPro" id="IPR025661">
    <property type="entry name" value="Pept_asp_AS"/>
</dbReference>
<dbReference type="GO" id="GO:0006508">
    <property type="term" value="P:proteolysis"/>
    <property type="evidence" value="ECO:0007669"/>
    <property type="project" value="UniProtKB-KW"/>
</dbReference>
<dbReference type="SUPFAM" id="SSF54001">
    <property type="entry name" value="Cysteine proteinases"/>
    <property type="match status" value="1"/>
</dbReference>
<dbReference type="InterPro" id="IPR000668">
    <property type="entry name" value="Peptidase_C1A_C"/>
</dbReference>
<evidence type="ECO:0000256" key="5">
    <source>
        <dbReference type="ARBA" id="ARBA00022670"/>
    </source>
</evidence>
<evidence type="ECO:0000259" key="11">
    <source>
        <dbReference type="SMART" id="SM00645"/>
    </source>
</evidence>
<evidence type="ECO:0000256" key="1">
    <source>
        <dbReference type="ARBA" id="ARBA00001754"/>
    </source>
</evidence>
<dbReference type="PROSITE" id="PS00139">
    <property type="entry name" value="THIOL_PROTEASE_CYS"/>
    <property type="match status" value="1"/>
</dbReference>
<dbReference type="PRINTS" id="PR00705">
    <property type="entry name" value="PAPAIN"/>
</dbReference>
<dbReference type="GO" id="GO:0004197">
    <property type="term" value="F:cysteine-type endopeptidase activity"/>
    <property type="evidence" value="ECO:0007669"/>
    <property type="project" value="UniProtKB-EC"/>
</dbReference>
<name>A0A6F9DB06_9ASCI</name>
<dbReference type="AlphaFoldDB" id="A0A6F9DB06"/>